<feature type="region of interest" description="Disordered" evidence="1">
    <location>
        <begin position="33"/>
        <end position="114"/>
    </location>
</feature>
<comment type="caution">
    <text evidence="3">The sequence shown here is derived from an EMBL/GenBank/DDBJ whole genome shotgun (WGS) entry which is preliminary data.</text>
</comment>
<evidence type="ECO:0000313" key="4">
    <source>
        <dbReference type="Proteomes" id="UP001151699"/>
    </source>
</evidence>
<accession>A0A9Q0N947</accession>
<dbReference type="OrthoDB" id="69964at2759"/>
<evidence type="ECO:0000313" key="3">
    <source>
        <dbReference type="EMBL" id="KAJ6646008.1"/>
    </source>
</evidence>
<reference evidence="3" key="1">
    <citation type="submission" date="2022-07" db="EMBL/GenBank/DDBJ databases">
        <authorList>
            <person name="Trinca V."/>
            <person name="Uliana J.V.C."/>
            <person name="Torres T.T."/>
            <person name="Ward R.J."/>
            <person name="Monesi N."/>
        </authorList>
    </citation>
    <scope>NUCLEOTIDE SEQUENCE</scope>
    <source>
        <strain evidence="3">HSMRA1968</strain>
        <tissue evidence="3">Whole embryos</tissue>
    </source>
</reference>
<gene>
    <name evidence="3" type="primary">DIP2_0</name>
    <name evidence="3" type="ORF">Bhyg_01217</name>
</gene>
<feature type="domain" description="DMAP1-binding" evidence="2">
    <location>
        <begin position="1"/>
        <end position="114"/>
    </location>
</feature>
<feature type="compositionally biased region" description="Low complexity" evidence="1">
    <location>
        <begin position="53"/>
        <end position="64"/>
    </location>
</feature>
<name>A0A9Q0N947_9DIPT</name>
<dbReference type="AlphaFoldDB" id="A0A9Q0N947"/>
<dbReference type="EMBL" id="WJQU01000001">
    <property type="protein sequence ID" value="KAJ6646008.1"/>
    <property type="molecule type" value="Genomic_DNA"/>
</dbReference>
<dbReference type="Pfam" id="PF06464">
    <property type="entry name" value="DMAP_binding"/>
    <property type="match status" value="1"/>
</dbReference>
<dbReference type="Proteomes" id="UP001151699">
    <property type="component" value="Chromosome A"/>
</dbReference>
<organism evidence="3 4">
    <name type="scientific">Pseudolycoriella hygida</name>
    <dbReference type="NCBI Taxonomy" id="35572"/>
    <lineage>
        <taxon>Eukaryota</taxon>
        <taxon>Metazoa</taxon>
        <taxon>Ecdysozoa</taxon>
        <taxon>Arthropoda</taxon>
        <taxon>Hexapoda</taxon>
        <taxon>Insecta</taxon>
        <taxon>Pterygota</taxon>
        <taxon>Neoptera</taxon>
        <taxon>Endopterygota</taxon>
        <taxon>Diptera</taxon>
        <taxon>Nematocera</taxon>
        <taxon>Sciaroidea</taxon>
        <taxon>Sciaridae</taxon>
        <taxon>Pseudolycoriella</taxon>
    </lineage>
</organism>
<proteinExistence type="predicted"/>
<dbReference type="InterPro" id="IPR010506">
    <property type="entry name" value="DMAP1-bd"/>
</dbReference>
<keyword evidence="4" id="KW-1185">Reference proteome</keyword>
<sequence>MCTNECDITQKGYEKKRTRLLQPYIQKNAQQGDGYYNLQKQQSTNSGGGNGGVVVNSEGYSYVNDVPAIQSHHRHSGQKSSSSSHRDHQPQNRTRRTQRRVTHNEKRYHSGQRK</sequence>
<dbReference type="PROSITE" id="PS51912">
    <property type="entry name" value="DMAP1_BIND"/>
    <property type="match status" value="1"/>
</dbReference>
<evidence type="ECO:0000256" key="1">
    <source>
        <dbReference type="SAM" id="MobiDB-lite"/>
    </source>
</evidence>
<evidence type="ECO:0000259" key="2">
    <source>
        <dbReference type="PROSITE" id="PS51912"/>
    </source>
</evidence>
<protein>
    <submittedName>
        <fullName evidence="3">Disco-interacting protein 2</fullName>
    </submittedName>
</protein>